<organism evidence="1 2">
    <name type="scientific">Juglans regia</name>
    <name type="common">English walnut</name>
    <dbReference type="NCBI Taxonomy" id="51240"/>
    <lineage>
        <taxon>Eukaryota</taxon>
        <taxon>Viridiplantae</taxon>
        <taxon>Streptophyta</taxon>
        <taxon>Embryophyta</taxon>
        <taxon>Tracheophyta</taxon>
        <taxon>Spermatophyta</taxon>
        <taxon>Magnoliopsida</taxon>
        <taxon>eudicotyledons</taxon>
        <taxon>Gunneridae</taxon>
        <taxon>Pentapetalae</taxon>
        <taxon>rosids</taxon>
        <taxon>fabids</taxon>
        <taxon>Fagales</taxon>
        <taxon>Juglandaceae</taxon>
        <taxon>Juglans</taxon>
    </lineage>
</organism>
<evidence type="ECO:0000313" key="1">
    <source>
        <dbReference type="Proteomes" id="UP000235220"/>
    </source>
</evidence>
<reference evidence="2" key="1">
    <citation type="submission" date="2025-08" db="UniProtKB">
        <authorList>
            <consortium name="RefSeq"/>
        </authorList>
    </citation>
    <scope>IDENTIFICATION</scope>
    <source>
        <tissue evidence="2">Leaves</tissue>
    </source>
</reference>
<name>A0A2I4EIV1_JUGRE</name>
<dbReference type="PANTHER" id="PTHR15922">
    <property type="entry name" value="NEUROBLASTOMA-AMPLIFIED SEQUENCE"/>
    <property type="match status" value="1"/>
</dbReference>
<evidence type="ECO:0000313" key="2">
    <source>
        <dbReference type="RefSeq" id="XP_035550001.1"/>
    </source>
</evidence>
<dbReference type="KEGG" id="jre:108989988"/>
<accession>A0A2I4EIV1</accession>
<keyword evidence="1" id="KW-1185">Reference proteome</keyword>
<dbReference type="AlphaFoldDB" id="A0A2I4EIV1"/>
<dbReference type="PANTHER" id="PTHR15922:SF2">
    <property type="entry name" value="NBAS SUBUNIT OF NRZ TETHERING COMPLEX"/>
    <property type="match status" value="1"/>
</dbReference>
<gene>
    <name evidence="2" type="primary">LOC108989988</name>
</gene>
<dbReference type="OrthoDB" id="19988at2759"/>
<protein>
    <submittedName>
        <fullName evidence="2">MAG2-interacting protein 2-like</fullName>
    </submittedName>
</protein>
<dbReference type="Gramene" id="Jr09_00600_p1">
    <property type="protein sequence ID" value="cds.Jr09_00600_p1"/>
    <property type="gene ID" value="Jr09_00600"/>
</dbReference>
<sequence>MRINKISIPIVGLYAQNDSDEQISCLCSFVIITSDGSFQHIEIGQEPSASMSSVLTSDNGLTLKRQFYDTVFCFDYCPELSLLVVVGGSTSVSLASGGNSVNLEGRKLP</sequence>
<dbReference type="RefSeq" id="XP_035550001.1">
    <property type="nucleotide sequence ID" value="XM_035694108.1"/>
</dbReference>
<dbReference type="Proteomes" id="UP000235220">
    <property type="component" value="Chromosome 9"/>
</dbReference>
<dbReference type="STRING" id="51240.A0A2I4EIV1"/>
<dbReference type="GeneID" id="108989988"/>
<proteinExistence type="predicted"/>